<dbReference type="PANTHER" id="PTHR32309">
    <property type="entry name" value="TYROSINE-PROTEIN KINASE"/>
    <property type="match status" value="1"/>
</dbReference>
<keyword evidence="1" id="KW-0812">Transmembrane</keyword>
<dbReference type="GO" id="GO:0004713">
    <property type="term" value="F:protein tyrosine kinase activity"/>
    <property type="evidence" value="ECO:0007669"/>
    <property type="project" value="TreeGrafter"/>
</dbReference>
<proteinExistence type="predicted"/>
<evidence type="ECO:0000313" key="2">
    <source>
        <dbReference type="EMBL" id="GLS68127.1"/>
    </source>
</evidence>
<dbReference type="AlphaFoldDB" id="A0AA37WQQ2"/>
<name>A0AA37WQQ2_9HYPH</name>
<gene>
    <name evidence="2" type="ORF">GCM10007890_01380</name>
</gene>
<keyword evidence="1" id="KW-1133">Transmembrane helix</keyword>
<feature type="transmembrane region" description="Helical" evidence="1">
    <location>
        <begin position="71"/>
        <end position="94"/>
    </location>
</feature>
<dbReference type="EMBL" id="BSPL01000003">
    <property type="protein sequence ID" value="GLS68127.1"/>
    <property type="molecule type" value="Genomic_DNA"/>
</dbReference>
<dbReference type="GO" id="GO:0005886">
    <property type="term" value="C:plasma membrane"/>
    <property type="evidence" value="ECO:0007669"/>
    <property type="project" value="TreeGrafter"/>
</dbReference>
<comment type="caution">
    <text evidence="2">The sequence shown here is derived from an EMBL/GenBank/DDBJ whole genome shotgun (WGS) entry which is preliminary data.</text>
</comment>
<evidence type="ECO:0000256" key="1">
    <source>
        <dbReference type="SAM" id="Phobius"/>
    </source>
</evidence>
<sequence length="340" mass="37374">MSQQISYKLAAAQNGAEYLQGRIISLNNQLKAADQALSDGRVPDNFMPDADARIIGAASEPLGRAWPKSGLIFAATFAFSTFIGVLFVVIYGSLDRKIRSPAQVEEVLKLNVITCGLRKKKRIDRLNALSMPNKHSGEQAAENILHPDLRSTITEIELAITSKEKWSVGFISCGKKRHGAVIVESFFDIIRRFNKNLVLVDLFENMRGLFTAESEGVRNIQFEAAPADAIETKSFEPIWLMGGGGYISGAYIREVRDTASTALNTPAMIIKQMNRAVPIVIDLGCSGLGAEYRAMTGVIDHVFIICELGVTTIPELAEMKRNILKSNSKADIHIMLTSER</sequence>
<evidence type="ECO:0000313" key="3">
    <source>
        <dbReference type="Proteomes" id="UP001157440"/>
    </source>
</evidence>
<protein>
    <submittedName>
        <fullName evidence="2">Uncharacterized protein</fullName>
    </submittedName>
</protein>
<dbReference type="InterPro" id="IPR050445">
    <property type="entry name" value="Bact_polysacc_biosynth/exp"/>
</dbReference>
<organism evidence="2 3">
    <name type="scientific">Methylobacterium tardum</name>
    <dbReference type="NCBI Taxonomy" id="374432"/>
    <lineage>
        <taxon>Bacteria</taxon>
        <taxon>Pseudomonadati</taxon>
        <taxon>Pseudomonadota</taxon>
        <taxon>Alphaproteobacteria</taxon>
        <taxon>Hyphomicrobiales</taxon>
        <taxon>Methylobacteriaceae</taxon>
        <taxon>Methylobacterium</taxon>
    </lineage>
</organism>
<dbReference type="Proteomes" id="UP001157440">
    <property type="component" value="Unassembled WGS sequence"/>
</dbReference>
<dbReference type="PANTHER" id="PTHR32309:SF13">
    <property type="entry name" value="FERRIC ENTEROBACTIN TRANSPORT PROTEIN FEPE"/>
    <property type="match status" value="1"/>
</dbReference>
<keyword evidence="3" id="KW-1185">Reference proteome</keyword>
<reference evidence="3" key="1">
    <citation type="journal article" date="2019" name="Int. J. Syst. Evol. Microbiol.">
        <title>The Global Catalogue of Microorganisms (GCM) 10K type strain sequencing project: providing services to taxonomists for standard genome sequencing and annotation.</title>
        <authorList>
            <consortium name="The Broad Institute Genomics Platform"/>
            <consortium name="The Broad Institute Genome Sequencing Center for Infectious Disease"/>
            <person name="Wu L."/>
            <person name="Ma J."/>
        </authorList>
    </citation>
    <scope>NUCLEOTIDE SEQUENCE [LARGE SCALE GENOMIC DNA]</scope>
    <source>
        <strain evidence="3">NBRC 103632</strain>
    </source>
</reference>
<accession>A0AA37WQQ2</accession>
<keyword evidence="1" id="KW-0472">Membrane</keyword>